<evidence type="ECO:0000313" key="5">
    <source>
        <dbReference type="Proteomes" id="UP000494163"/>
    </source>
</evidence>
<dbReference type="GO" id="GO:0005654">
    <property type="term" value="C:nucleoplasm"/>
    <property type="evidence" value="ECO:0007669"/>
    <property type="project" value="TreeGrafter"/>
</dbReference>
<dbReference type="PANTHER" id="PTHR23424">
    <property type="entry name" value="SERUM AMYLOID A"/>
    <property type="match status" value="1"/>
</dbReference>
<gene>
    <name evidence="4" type="ORF">Dbus_chr2Rg1119</name>
</gene>
<evidence type="ECO:0000313" key="4">
    <source>
        <dbReference type="EMBL" id="ALC41540.1"/>
    </source>
</evidence>
<name>A0A0M4ECP7_DROBS</name>
<dbReference type="OMA" id="YLNICTI"/>
<proteinExistence type="inferred from homology"/>
<comment type="subcellular location">
    <subcellularLocation>
        <location evidence="1">Nucleus</location>
    </subcellularLocation>
</comment>
<dbReference type="PANTHER" id="PTHR23424:SF23">
    <property type="entry name" value="PROTEIN SAAL1"/>
    <property type="match status" value="1"/>
</dbReference>
<dbReference type="AlphaFoldDB" id="A0A0M4ECP7"/>
<accession>A0A0M4ECP7</accession>
<dbReference type="InterPro" id="IPR052464">
    <property type="entry name" value="Synovial_Prolif_Regulator"/>
</dbReference>
<organism evidence="4 5">
    <name type="scientific">Drosophila busckii</name>
    <name type="common">Fruit fly</name>
    <dbReference type="NCBI Taxonomy" id="30019"/>
    <lineage>
        <taxon>Eukaryota</taxon>
        <taxon>Metazoa</taxon>
        <taxon>Ecdysozoa</taxon>
        <taxon>Arthropoda</taxon>
        <taxon>Hexapoda</taxon>
        <taxon>Insecta</taxon>
        <taxon>Pterygota</taxon>
        <taxon>Neoptera</taxon>
        <taxon>Endopterygota</taxon>
        <taxon>Diptera</taxon>
        <taxon>Brachycera</taxon>
        <taxon>Muscomorpha</taxon>
        <taxon>Ephydroidea</taxon>
        <taxon>Drosophilidae</taxon>
        <taxon>Drosophila</taxon>
    </lineage>
</organism>
<comment type="similarity">
    <text evidence="3">Belongs to the SAAL1 family.</text>
</comment>
<dbReference type="EMBL" id="CP012524">
    <property type="protein sequence ID" value="ALC41540.1"/>
    <property type="molecule type" value="Genomic_DNA"/>
</dbReference>
<reference evidence="4 5" key="1">
    <citation type="submission" date="2015-08" db="EMBL/GenBank/DDBJ databases">
        <title>Ancestral chromatin configuration constrains chromatin evolution on differentiating sex chromosomes in Drosophila.</title>
        <authorList>
            <person name="Zhou Q."/>
            <person name="Bachtrog D."/>
        </authorList>
    </citation>
    <scope>NUCLEOTIDE SEQUENCE [LARGE SCALE GENOMIC DNA]</scope>
    <source>
        <tissue evidence="4">Whole larvae</tissue>
    </source>
</reference>
<dbReference type="OrthoDB" id="2156856at2759"/>
<evidence type="ECO:0000256" key="3">
    <source>
        <dbReference type="ARBA" id="ARBA00038401"/>
    </source>
</evidence>
<keyword evidence="5" id="KW-1185">Reference proteome</keyword>
<protein>
    <submittedName>
        <fullName evidence="4">CG30467</fullName>
    </submittedName>
</protein>
<dbReference type="SMR" id="A0A0M4ECP7"/>
<feature type="non-terminal residue" evidence="4">
    <location>
        <position position="460"/>
    </location>
</feature>
<keyword evidence="2" id="KW-0539">Nucleus</keyword>
<dbReference type="Proteomes" id="UP000494163">
    <property type="component" value="Chromosome 2R"/>
</dbReference>
<evidence type="ECO:0000256" key="2">
    <source>
        <dbReference type="ARBA" id="ARBA00023242"/>
    </source>
</evidence>
<feature type="non-terminal residue" evidence="4">
    <location>
        <position position="1"/>
    </location>
</feature>
<sequence>DETDGELLERMRADAVGETMYSKKYILQTLMKLSQQPAETGLGLELEDDLCKVWDMSVAPEVVSLLLENDAIELIMFAISSSDDVRLYEILIGLLGNMCAKLQCVEQLTAHPEWVEMLLKLTTCMDTCMLLQLMRVYQYVMAHVVSGKEQLGIDWYICFAAFDGSARNLGFILQQSVSDELLLAALKAINSVLASCALVEEENARTDLKLRPFADVFLVPELCDGVNNAFIRLMRDDLAKQADEIDAETGAQITADTELDDDDCGEDLNVPKISCDVEVIQTYLNICTILVQLPEAQTSMNLYVSSIMFCLTRILQFLQQPMQLIPMGERQEEYLEDLAHICSCLKYYYNSATFINLLAVWVSLKLHINNYVDLDEHDFEAFDDEPLSQYEENAFKVLRLLAHMLIKADAAVILSDIKGIDALQVNMFRAALQAEQEEDVVLQKALERLHVVFNELNGQA</sequence>
<evidence type="ECO:0000256" key="1">
    <source>
        <dbReference type="ARBA" id="ARBA00004123"/>
    </source>
</evidence>